<dbReference type="Gene3D" id="3.90.550.10">
    <property type="entry name" value="Spore Coat Polysaccharide Biosynthesis Protein SpsA, Chain A"/>
    <property type="match status" value="1"/>
</dbReference>
<name>A0AA86JYE3_9CLOT</name>
<dbReference type="InterPro" id="IPR001173">
    <property type="entry name" value="Glyco_trans_2-like"/>
</dbReference>
<organism evidence="1 2">
    <name type="scientific">Clostridium neonatale</name>
    <dbReference type="NCBI Taxonomy" id="137838"/>
    <lineage>
        <taxon>Bacteria</taxon>
        <taxon>Bacillati</taxon>
        <taxon>Bacillota</taxon>
        <taxon>Clostridia</taxon>
        <taxon>Eubacteriales</taxon>
        <taxon>Clostridiaceae</taxon>
        <taxon>Clostridium</taxon>
    </lineage>
</organism>
<reference evidence="1" key="1">
    <citation type="submission" date="2021-10" db="EMBL/GenBank/DDBJ databases">
        <authorList>
            <person name="Mesa V."/>
        </authorList>
    </citation>
    <scope>NUCLEOTIDE SEQUENCE</scope>
    <source>
        <strain evidence="1">CC3_PB</strain>
    </source>
</reference>
<dbReference type="GO" id="GO:0016758">
    <property type="term" value="F:hexosyltransferase activity"/>
    <property type="evidence" value="ECO:0007669"/>
    <property type="project" value="UniProtKB-ARBA"/>
</dbReference>
<dbReference type="SUPFAM" id="SSF53448">
    <property type="entry name" value="Nucleotide-diphospho-sugar transferases"/>
    <property type="match status" value="1"/>
</dbReference>
<accession>A0AA86JYE3</accession>
<dbReference type="RefSeq" id="WP_210886930.1">
    <property type="nucleotide sequence ID" value="NZ_CAMTDJ010000016.1"/>
</dbReference>
<sequence length="322" mass="38046">MQIDKPLVSILLAVYKPNEKWLIEQIVSLNEQSYNNLDLLVYDDCPEESVNEELLKKYITNFEYKLIRGTINKGSNIAFEELTKIGDGEYFAYCDQDDIWERDKIELMVEKFDNKDVTLVCSDLSIIDENSKKTADSITQIRKRHVFKRGYNLAKDLLMSNFVTGCAMMVRKDTAQRSIPFEKTLIHDQWIAIFAALEGKIEYINKPLVRYRQHSNNQTGILSGIYDKESYYNIRINDILIRYKSLKEKFNNNTELETYIDKCLIWIKARKGYFNRFNIKDLKMMIKYREIHRLSIIIEIFLPFMPDGIFKYIVKLTKKGIL</sequence>
<dbReference type="PANTHER" id="PTHR22916">
    <property type="entry name" value="GLYCOSYLTRANSFERASE"/>
    <property type="match status" value="1"/>
</dbReference>
<proteinExistence type="predicted"/>
<evidence type="ECO:0000313" key="1">
    <source>
        <dbReference type="EMBL" id="CAG9704350.1"/>
    </source>
</evidence>
<dbReference type="EMBL" id="CAKJVE010000004">
    <property type="protein sequence ID" value="CAG9704350.1"/>
    <property type="molecule type" value="Genomic_DNA"/>
</dbReference>
<gene>
    <name evidence="1" type="ORF">CNEO_41184</name>
</gene>
<dbReference type="Proteomes" id="UP000789738">
    <property type="component" value="Unassembled WGS sequence"/>
</dbReference>
<dbReference type="Pfam" id="PF00535">
    <property type="entry name" value="Glycos_transf_2"/>
    <property type="match status" value="1"/>
</dbReference>
<protein>
    <submittedName>
        <fullName evidence="1">Glycosyltransferase</fullName>
    </submittedName>
</protein>
<dbReference type="PANTHER" id="PTHR22916:SF3">
    <property type="entry name" value="UDP-GLCNAC:BETAGAL BETA-1,3-N-ACETYLGLUCOSAMINYLTRANSFERASE-LIKE PROTEIN 1"/>
    <property type="match status" value="1"/>
</dbReference>
<comment type="caution">
    <text evidence="1">The sequence shown here is derived from an EMBL/GenBank/DDBJ whole genome shotgun (WGS) entry which is preliminary data.</text>
</comment>
<evidence type="ECO:0000313" key="2">
    <source>
        <dbReference type="Proteomes" id="UP000789738"/>
    </source>
</evidence>
<dbReference type="AlphaFoldDB" id="A0AA86JYE3"/>
<dbReference type="InterPro" id="IPR029044">
    <property type="entry name" value="Nucleotide-diphossugar_trans"/>
</dbReference>